<organism evidence="3 4">
    <name type="scientific">Microcella alkalica</name>
    <dbReference type="NCBI Taxonomy" id="355930"/>
    <lineage>
        <taxon>Bacteria</taxon>
        <taxon>Bacillati</taxon>
        <taxon>Actinomycetota</taxon>
        <taxon>Actinomycetes</taxon>
        <taxon>Micrococcales</taxon>
        <taxon>Microbacteriaceae</taxon>
        <taxon>Microcella</taxon>
    </lineage>
</organism>
<evidence type="ECO:0000256" key="2">
    <source>
        <dbReference type="SAM" id="SignalP"/>
    </source>
</evidence>
<feature type="signal peptide" evidence="2">
    <location>
        <begin position="1"/>
        <end position="29"/>
    </location>
</feature>
<proteinExistence type="predicted"/>
<protein>
    <submittedName>
        <fullName evidence="3">Putative GH43/DUF377 family glycosyl hydrolase</fullName>
    </submittedName>
</protein>
<accession>A0A839EBS3</accession>
<feature type="transmembrane region" description="Helical" evidence="1">
    <location>
        <begin position="1458"/>
        <end position="1479"/>
    </location>
</feature>
<keyword evidence="3" id="KW-0378">Hydrolase</keyword>
<dbReference type="EMBL" id="JACGWX010000006">
    <property type="protein sequence ID" value="MBA8848593.1"/>
    <property type="molecule type" value="Genomic_DNA"/>
</dbReference>
<reference evidence="3 4" key="1">
    <citation type="submission" date="2020-07" db="EMBL/GenBank/DDBJ databases">
        <title>Sequencing the genomes of 1000 actinobacteria strains.</title>
        <authorList>
            <person name="Klenk H.-P."/>
        </authorList>
    </citation>
    <scope>NUCLEOTIDE SEQUENCE [LARGE SCALE GENOMIC DNA]</scope>
    <source>
        <strain evidence="3 4">DSM 19663</strain>
    </source>
</reference>
<dbReference type="RefSeq" id="WP_182491381.1">
    <property type="nucleotide sequence ID" value="NZ_JACGWX010000006.1"/>
</dbReference>
<keyword evidence="2" id="KW-0732">Signal</keyword>
<keyword evidence="1" id="KW-0812">Transmembrane</keyword>
<sequence length="1489" mass="155837">MLRTRILAAATATLLALGMAAGGASPAIARTAAGTPCDSIGYDKPSELDNLDSRPEGSETYSWGTISWSTPGVEVTVNAGFIVGICVKGGNTGPHQSGPIFSGDNVVDGTEIDWTYSHGFGLSHLGYMLYDTATASISFFDPTCESGQTLNVDGFDPDNATIGDPIYDGANFTVVATAEPGAYFPDGDGVSLDNVTKTFTGMLSPPDLAECPVATAEIDFTAPTCTVGELLNEDGFSGSNVGDPEITVVGSSYTVVFTATDTALFPAVVEGAEVSDDRKTLTFRGTLDGLNLEDCPVATAGIAFTDPTCTVGELLNEDGFSGSNVGDPEITVVGSSYTVVFTATDTALFPAVVEGAEVSDDRKTLTFRGTLDGLNLEDCPVATAGIAFTDPTCTVGELLNEDGFSGSNVGDPEITVVGGSYTVVFTATDTALFPAVVEGAEVSDDRKTLTFRGTLEPKNEQHCVVVEASFTLPPATCEVGEDWKNPIIDADAGVVAGEPEFDAESGTVSITFLATGAHVFASEVEGETVFSKTLTVTLDVAGRDPELCEEPTYVVPVVGPTCELGASLDVDGIEAENASFVVIDDGSESGSYEVVFTADEGYRFAGDQLTLTVTGELAGRDPELCEEPTYVVPVVGPTCELGASLDVDGIEAENASFVVIDDGSESGSYEVVFTADEGYRFAGDQLTLTVTGELAGRDPELCEEPTYVVPVVGPTCELGASLDVDGIEAENASFVVIDDGSESGSYEVVFTADEGYRFAGDQLTLTVTGELAGRDPELCEEPTYVVPVVGPTCELGASLDVDGIEAENASFVVIDDGSESGSYEVVFTADEGYRFAGDQLTLTVTGELAGRDPELCEEPTYMVPVVGPTCELGASLDVDGIEAENASFVVIDDGSESGSYEVVFTADEGYRFAGDQLTLTVTGELAGRDPELCEEPTYVVPVVGPTCELGASLDVDGIEAENASFVVIDDGSESGSYEVVFTADEGYRFAGDQLTLTVTGELAGRDPELCEEPTYMVPVVGPTCELGASLDVDGIEAENASFVVIDDGSESGSYEVVFTADEGYRFAGDQLTLTVTGELAGPDATLCREAVAAIAVTEANCFFDSTLDEENFTSDNARYVITVYDPETREYEVVFTAADGYRFDPELSGVSEDGMTRTFSGTLEAADPDGDGCVLPITDASIAFVDATCLDPQSLDEESFEFDSELAALQSVTYNGLDYTVVFVAIGEDTQFFQSGEAIEGRSVSEHGTVLTFTGTLDGPNDELCIEVVVLPITVVDDCFTQSYTVTAVEGVSYTRTVNGLELPVSFGEGDSVTYEAAPFDTVTVTATAGPGYLLSEEYAAFEYTFEFDEECLPTAPVTTASVTFTQADCLGNPGSYTLTNEPGVIWTVDGVVVEGNTKYTAAIGSTPTIVASLEPASEEFPTGFGWSDAEQQTLWNLVLEAAEDCLPTLAITGASNALGGLEVIAILIMMAGTGLVVARRREAVRIQG</sequence>
<keyword evidence="1" id="KW-0472">Membrane</keyword>
<comment type="caution">
    <text evidence="3">The sequence shown here is derived from an EMBL/GenBank/DDBJ whole genome shotgun (WGS) entry which is preliminary data.</text>
</comment>
<keyword evidence="1" id="KW-1133">Transmembrane helix</keyword>
<dbReference type="GO" id="GO:0016787">
    <property type="term" value="F:hydrolase activity"/>
    <property type="evidence" value="ECO:0007669"/>
    <property type="project" value="UniProtKB-KW"/>
</dbReference>
<gene>
    <name evidence="3" type="ORF">FHX53_002203</name>
</gene>
<dbReference type="Proteomes" id="UP000585905">
    <property type="component" value="Unassembled WGS sequence"/>
</dbReference>
<keyword evidence="4" id="KW-1185">Reference proteome</keyword>
<evidence type="ECO:0000256" key="1">
    <source>
        <dbReference type="SAM" id="Phobius"/>
    </source>
</evidence>
<evidence type="ECO:0000313" key="3">
    <source>
        <dbReference type="EMBL" id="MBA8848593.1"/>
    </source>
</evidence>
<feature type="chain" id="PRO_5032523278" evidence="2">
    <location>
        <begin position="30"/>
        <end position="1489"/>
    </location>
</feature>
<name>A0A839EBS3_9MICO</name>
<evidence type="ECO:0000313" key="4">
    <source>
        <dbReference type="Proteomes" id="UP000585905"/>
    </source>
</evidence>